<dbReference type="RefSeq" id="WP_345293392.1">
    <property type="nucleotide sequence ID" value="NZ_BAABID010000002.1"/>
</dbReference>
<accession>A0ABP8XXM7</accession>
<reference evidence="2" key="1">
    <citation type="journal article" date="2019" name="Int. J. Syst. Evol. Microbiol.">
        <title>The Global Catalogue of Microorganisms (GCM) 10K type strain sequencing project: providing services to taxonomists for standard genome sequencing and annotation.</title>
        <authorList>
            <consortium name="The Broad Institute Genomics Platform"/>
            <consortium name="The Broad Institute Genome Sequencing Center for Infectious Disease"/>
            <person name="Wu L."/>
            <person name="Ma J."/>
        </authorList>
    </citation>
    <scope>NUCLEOTIDE SEQUENCE [LARGE SCALE GENOMIC DNA]</scope>
    <source>
        <strain evidence="2">JCM 18063</strain>
    </source>
</reference>
<keyword evidence="2" id="KW-1185">Reference proteome</keyword>
<gene>
    <name evidence="1" type="ORF">GCM10023216_01110</name>
</gene>
<organism evidence="1 2">
    <name type="scientific">Isoptericola chiayiensis</name>
    <dbReference type="NCBI Taxonomy" id="579446"/>
    <lineage>
        <taxon>Bacteria</taxon>
        <taxon>Bacillati</taxon>
        <taxon>Actinomycetota</taxon>
        <taxon>Actinomycetes</taxon>
        <taxon>Micrococcales</taxon>
        <taxon>Promicromonosporaceae</taxon>
        <taxon>Isoptericola</taxon>
    </lineage>
</organism>
<evidence type="ECO:0000313" key="2">
    <source>
        <dbReference type="Proteomes" id="UP001500956"/>
    </source>
</evidence>
<name>A0ABP8XXM7_9MICO</name>
<evidence type="ECO:0000313" key="1">
    <source>
        <dbReference type="EMBL" id="GAA4716990.1"/>
    </source>
</evidence>
<protein>
    <submittedName>
        <fullName evidence="1">Uncharacterized protein</fullName>
    </submittedName>
</protein>
<dbReference type="EMBL" id="BAABID010000002">
    <property type="protein sequence ID" value="GAA4716990.1"/>
    <property type="molecule type" value="Genomic_DNA"/>
</dbReference>
<dbReference type="Proteomes" id="UP001500956">
    <property type="component" value="Unassembled WGS sequence"/>
</dbReference>
<proteinExistence type="predicted"/>
<sequence length="155" mass="17205">MDEEIRVPVSLPLDSEGFLRRECPTCEREFKWFSHNEGDPNAEPATQYFCPLCGVPSGLDSWWTPAQLEYGYGNAGGAIDEAVNDIMADMFKGVKGLTYKPNPSFSLEIETPDPLIEPDDMVMVEPPCHPNEPLKVPEDSTERIYCLICGSAFAA</sequence>
<comment type="caution">
    <text evidence="1">The sequence shown here is derived from an EMBL/GenBank/DDBJ whole genome shotgun (WGS) entry which is preliminary data.</text>
</comment>